<feature type="compositionally biased region" description="Polar residues" evidence="12">
    <location>
        <begin position="325"/>
        <end position="340"/>
    </location>
</feature>
<organism evidence="14 15">
    <name type="scientific">Coniosporium apollinis</name>
    <dbReference type="NCBI Taxonomy" id="61459"/>
    <lineage>
        <taxon>Eukaryota</taxon>
        <taxon>Fungi</taxon>
        <taxon>Dikarya</taxon>
        <taxon>Ascomycota</taxon>
        <taxon>Pezizomycotina</taxon>
        <taxon>Dothideomycetes</taxon>
        <taxon>Dothideomycetes incertae sedis</taxon>
        <taxon>Coniosporium</taxon>
    </lineage>
</organism>
<protein>
    <recommendedName>
        <fullName evidence="4">Methylated-DNA--protein-cysteine methyltransferase</fullName>
        <ecNumber evidence="3">2.1.1.63</ecNumber>
    </recommendedName>
    <alternativeName>
        <fullName evidence="9">6-O-methylguanine-DNA methyltransferase</fullName>
    </alternativeName>
    <alternativeName>
        <fullName evidence="10">O-6-methylguanine-DNA-alkyltransferase</fullName>
    </alternativeName>
</protein>
<evidence type="ECO:0000256" key="10">
    <source>
        <dbReference type="ARBA" id="ARBA00031621"/>
    </source>
</evidence>
<dbReference type="CDD" id="cd06445">
    <property type="entry name" value="ATase"/>
    <property type="match status" value="1"/>
</dbReference>
<evidence type="ECO:0000256" key="12">
    <source>
        <dbReference type="SAM" id="MobiDB-lite"/>
    </source>
</evidence>
<dbReference type="EMBL" id="JAPDRL010000023">
    <property type="protein sequence ID" value="KAJ9665999.1"/>
    <property type="molecule type" value="Genomic_DNA"/>
</dbReference>
<keyword evidence="6" id="KW-0808">Transferase</keyword>
<evidence type="ECO:0000256" key="9">
    <source>
        <dbReference type="ARBA" id="ARBA00030795"/>
    </source>
</evidence>
<proteinExistence type="inferred from homology"/>
<dbReference type="Gene3D" id="1.10.10.10">
    <property type="entry name" value="Winged helix-like DNA-binding domain superfamily/Winged helix DNA-binding domain"/>
    <property type="match status" value="1"/>
</dbReference>
<dbReference type="EC" id="2.1.1.63" evidence="3"/>
<accession>A0ABQ9NUA5</accession>
<dbReference type="Proteomes" id="UP001172684">
    <property type="component" value="Unassembled WGS sequence"/>
</dbReference>
<sequence length="340" mass="37578">MAPLHSLQDEWTEVYRKRLPALAAQRNPAQKQWPVHLDHCFARVVLDNAIGKDRPWTEVVKAPAVKNMSEMQLQTALSLADDIATGKVDLVALNQTSLTLRSKASEAFSHKRHASEILEGDDLTRPPKTSKKAVVRGEATISKYFMTTAEGAQAPPQDKPEDLDAARRLIAEAKDLTPFRKETLMLLTLVPRGRYTTYGAMSDYISRTHHPTCARAVGNAMRNNPFAPQVPCHRVLAHNGRIGGFGGDWGEDGKHADQKRRLLAEEGVRFDAKGKVFGTPFKDFDLVQKQLQSNPTTPAVEYKKQDSGLTPSESALQEPCESASIALSSAQRRTNATTCR</sequence>
<dbReference type="PROSITE" id="PS00374">
    <property type="entry name" value="MGMT"/>
    <property type="match status" value="1"/>
</dbReference>
<keyword evidence="5" id="KW-0489">Methyltransferase</keyword>
<gene>
    <name evidence="14" type="ORF">H2201_003910</name>
</gene>
<evidence type="ECO:0000256" key="11">
    <source>
        <dbReference type="ARBA" id="ARBA00049348"/>
    </source>
</evidence>
<feature type="region of interest" description="Disordered" evidence="12">
    <location>
        <begin position="297"/>
        <end position="340"/>
    </location>
</feature>
<feature type="domain" description="Methylated-DNA-[protein]-cysteine S-methyltransferase DNA binding" evidence="13">
    <location>
        <begin position="178"/>
        <end position="268"/>
    </location>
</feature>
<evidence type="ECO:0000256" key="1">
    <source>
        <dbReference type="ARBA" id="ARBA00001286"/>
    </source>
</evidence>
<evidence type="ECO:0000256" key="2">
    <source>
        <dbReference type="ARBA" id="ARBA00008711"/>
    </source>
</evidence>
<dbReference type="NCBIfam" id="TIGR00589">
    <property type="entry name" value="ogt"/>
    <property type="match status" value="1"/>
</dbReference>
<dbReference type="Pfam" id="PF01035">
    <property type="entry name" value="DNA_binding_1"/>
    <property type="match status" value="1"/>
</dbReference>
<evidence type="ECO:0000256" key="8">
    <source>
        <dbReference type="ARBA" id="ARBA00023204"/>
    </source>
</evidence>
<evidence type="ECO:0000256" key="7">
    <source>
        <dbReference type="ARBA" id="ARBA00022763"/>
    </source>
</evidence>
<dbReference type="InterPro" id="IPR036388">
    <property type="entry name" value="WH-like_DNA-bd_sf"/>
</dbReference>
<evidence type="ECO:0000256" key="6">
    <source>
        <dbReference type="ARBA" id="ARBA00022679"/>
    </source>
</evidence>
<dbReference type="InterPro" id="IPR036217">
    <property type="entry name" value="MethylDNA_cys_MeTrfase_DNAb"/>
</dbReference>
<evidence type="ECO:0000256" key="5">
    <source>
        <dbReference type="ARBA" id="ARBA00022603"/>
    </source>
</evidence>
<evidence type="ECO:0000256" key="4">
    <source>
        <dbReference type="ARBA" id="ARBA00015377"/>
    </source>
</evidence>
<name>A0ABQ9NUA5_9PEZI</name>
<evidence type="ECO:0000259" key="13">
    <source>
        <dbReference type="Pfam" id="PF01035"/>
    </source>
</evidence>
<keyword evidence="8" id="KW-0234">DNA repair</keyword>
<evidence type="ECO:0000256" key="3">
    <source>
        <dbReference type="ARBA" id="ARBA00011918"/>
    </source>
</evidence>
<dbReference type="InterPro" id="IPR014048">
    <property type="entry name" value="MethylDNA_cys_MeTrfase_DNA-bd"/>
</dbReference>
<evidence type="ECO:0000313" key="14">
    <source>
        <dbReference type="EMBL" id="KAJ9665999.1"/>
    </source>
</evidence>
<dbReference type="SUPFAM" id="SSF46767">
    <property type="entry name" value="Methylated DNA-protein cysteine methyltransferase, C-terminal domain"/>
    <property type="match status" value="1"/>
</dbReference>
<comment type="catalytic activity">
    <reaction evidence="11">
        <text>a 6-O-methyl-2'-deoxyguanosine in DNA + L-cysteinyl-[protein] = S-methyl-L-cysteinyl-[protein] + a 2'-deoxyguanosine in DNA</text>
        <dbReference type="Rhea" id="RHEA:24000"/>
        <dbReference type="Rhea" id="RHEA-COMP:10131"/>
        <dbReference type="Rhea" id="RHEA-COMP:10132"/>
        <dbReference type="Rhea" id="RHEA-COMP:11367"/>
        <dbReference type="Rhea" id="RHEA-COMP:11368"/>
        <dbReference type="ChEBI" id="CHEBI:29950"/>
        <dbReference type="ChEBI" id="CHEBI:82612"/>
        <dbReference type="ChEBI" id="CHEBI:85445"/>
        <dbReference type="ChEBI" id="CHEBI:85448"/>
        <dbReference type="EC" id="2.1.1.63"/>
    </reaction>
</comment>
<comment type="caution">
    <text evidence="14">The sequence shown here is derived from an EMBL/GenBank/DDBJ whole genome shotgun (WGS) entry which is preliminary data.</text>
</comment>
<dbReference type="InterPro" id="IPR001497">
    <property type="entry name" value="MethylDNA_cys_MeTrfase_AS"/>
</dbReference>
<dbReference type="PANTHER" id="PTHR10815:SF13">
    <property type="entry name" value="METHYLATED-DNA--PROTEIN-CYSTEINE METHYLTRANSFERASE"/>
    <property type="match status" value="1"/>
</dbReference>
<evidence type="ECO:0000313" key="15">
    <source>
        <dbReference type="Proteomes" id="UP001172684"/>
    </source>
</evidence>
<comment type="catalytic activity">
    <reaction evidence="1">
        <text>a 4-O-methyl-thymidine in DNA + L-cysteinyl-[protein] = a thymidine in DNA + S-methyl-L-cysteinyl-[protein]</text>
        <dbReference type="Rhea" id="RHEA:53428"/>
        <dbReference type="Rhea" id="RHEA-COMP:10131"/>
        <dbReference type="Rhea" id="RHEA-COMP:10132"/>
        <dbReference type="Rhea" id="RHEA-COMP:13555"/>
        <dbReference type="Rhea" id="RHEA-COMP:13556"/>
        <dbReference type="ChEBI" id="CHEBI:29950"/>
        <dbReference type="ChEBI" id="CHEBI:82612"/>
        <dbReference type="ChEBI" id="CHEBI:137386"/>
        <dbReference type="ChEBI" id="CHEBI:137387"/>
        <dbReference type="EC" id="2.1.1.63"/>
    </reaction>
</comment>
<comment type="similarity">
    <text evidence="2">Belongs to the MGMT family.</text>
</comment>
<keyword evidence="15" id="KW-1185">Reference proteome</keyword>
<keyword evidence="7" id="KW-0227">DNA damage</keyword>
<reference evidence="14" key="1">
    <citation type="submission" date="2022-10" db="EMBL/GenBank/DDBJ databases">
        <title>Culturing micro-colonial fungi from biological soil crusts in the Mojave desert and describing Neophaeococcomyces mojavensis, and introducing the new genera and species Taxawa tesnikishii.</title>
        <authorList>
            <person name="Kurbessoian T."/>
            <person name="Stajich J.E."/>
        </authorList>
    </citation>
    <scope>NUCLEOTIDE SEQUENCE</scope>
    <source>
        <strain evidence="14">TK_1</strain>
    </source>
</reference>
<dbReference type="PANTHER" id="PTHR10815">
    <property type="entry name" value="METHYLATED-DNA--PROTEIN-CYSTEINE METHYLTRANSFERASE"/>
    <property type="match status" value="1"/>
</dbReference>